<gene>
    <name evidence="2" type="ORF">HKW66_Vig0079840</name>
</gene>
<feature type="compositionally biased region" description="Polar residues" evidence="1">
    <location>
        <begin position="199"/>
        <end position="214"/>
    </location>
</feature>
<feature type="region of interest" description="Disordered" evidence="1">
    <location>
        <begin position="143"/>
        <end position="177"/>
    </location>
</feature>
<feature type="region of interest" description="Disordered" evidence="1">
    <location>
        <begin position="193"/>
        <end position="214"/>
    </location>
</feature>
<evidence type="ECO:0000313" key="3">
    <source>
        <dbReference type="Proteomes" id="UP000743370"/>
    </source>
</evidence>
<feature type="region of interest" description="Disordered" evidence="1">
    <location>
        <begin position="1"/>
        <end position="73"/>
    </location>
</feature>
<sequence>MNRKLGYGAQLRANLDPTKGVGRLRQQDGGHGSRNPLRRGSGGRCKTQGVSSGGAVVGADLGGSSKYSNENFEGRRGERLKFLNRDVAADDNLAHPRNGSAGGRVQRLEEHRTSRGVWCAPAALENLEDRVPPTPGKGLALRAGHGGPSPEPVGYRWTARAAPATREGSSRAGRGTDWERALRGLCPGRRTVDSELCSELQSEEIQSSAGKRRE</sequence>
<reference evidence="2 3" key="1">
    <citation type="submission" date="2020-05" db="EMBL/GenBank/DDBJ databases">
        <title>Vigna angularis (adzuki bean) Var. LongXiaoDou No. 4 denovo assembly.</title>
        <authorList>
            <person name="Xiang H."/>
        </authorList>
    </citation>
    <scope>NUCLEOTIDE SEQUENCE [LARGE SCALE GENOMIC DNA]</scope>
    <source>
        <tissue evidence="2">Leaf</tissue>
    </source>
</reference>
<organism evidence="2 3">
    <name type="scientific">Phaseolus angularis</name>
    <name type="common">Azuki bean</name>
    <name type="synonym">Vigna angularis</name>
    <dbReference type="NCBI Taxonomy" id="3914"/>
    <lineage>
        <taxon>Eukaryota</taxon>
        <taxon>Viridiplantae</taxon>
        <taxon>Streptophyta</taxon>
        <taxon>Embryophyta</taxon>
        <taxon>Tracheophyta</taxon>
        <taxon>Spermatophyta</taxon>
        <taxon>Magnoliopsida</taxon>
        <taxon>eudicotyledons</taxon>
        <taxon>Gunneridae</taxon>
        <taxon>Pentapetalae</taxon>
        <taxon>rosids</taxon>
        <taxon>fabids</taxon>
        <taxon>Fabales</taxon>
        <taxon>Fabaceae</taxon>
        <taxon>Papilionoideae</taxon>
        <taxon>50 kb inversion clade</taxon>
        <taxon>NPAAA clade</taxon>
        <taxon>indigoferoid/millettioid clade</taxon>
        <taxon>Phaseoleae</taxon>
        <taxon>Vigna</taxon>
    </lineage>
</organism>
<proteinExistence type="predicted"/>
<comment type="caution">
    <text evidence="2">The sequence shown here is derived from an EMBL/GenBank/DDBJ whole genome shotgun (WGS) entry which is preliminary data.</text>
</comment>
<protein>
    <submittedName>
        <fullName evidence="2">Uncharacterized protein</fullName>
    </submittedName>
</protein>
<dbReference type="AlphaFoldDB" id="A0A8T0K4V4"/>
<evidence type="ECO:0000313" key="2">
    <source>
        <dbReference type="EMBL" id="KAG2394641.1"/>
    </source>
</evidence>
<dbReference type="EMBL" id="JABFOF010000006">
    <property type="protein sequence ID" value="KAG2394641.1"/>
    <property type="molecule type" value="Genomic_DNA"/>
</dbReference>
<dbReference type="Proteomes" id="UP000743370">
    <property type="component" value="Unassembled WGS sequence"/>
</dbReference>
<accession>A0A8T0K4V4</accession>
<name>A0A8T0K4V4_PHAAN</name>
<evidence type="ECO:0000256" key="1">
    <source>
        <dbReference type="SAM" id="MobiDB-lite"/>
    </source>
</evidence>